<gene>
    <name evidence="2" type="ORF">T551_01814</name>
</gene>
<evidence type="ECO:0008006" key="4">
    <source>
        <dbReference type="Google" id="ProtNLM"/>
    </source>
</evidence>
<feature type="region of interest" description="Disordered" evidence="1">
    <location>
        <begin position="75"/>
        <end position="100"/>
    </location>
</feature>
<dbReference type="EMBL" id="LFWA01000007">
    <property type="protein sequence ID" value="KTW30531.1"/>
    <property type="molecule type" value="Genomic_DNA"/>
</dbReference>
<evidence type="ECO:0000313" key="3">
    <source>
        <dbReference type="Proteomes" id="UP000053447"/>
    </source>
</evidence>
<dbReference type="eggNOG" id="ENOG502SGKU">
    <property type="taxonomic scope" value="Eukaryota"/>
</dbReference>
<protein>
    <recommendedName>
        <fullName evidence="4">Anaphase-promoting complex subunit 15</fullName>
    </recommendedName>
</protein>
<dbReference type="STRING" id="1408657.A0A0W4ZQ88"/>
<dbReference type="Pfam" id="PF05841">
    <property type="entry name" value="Apc15p"/>
    <property type="match status" value="1"/>
</dbReference>
<proteinExistence type="predicted"/>
<accession>A0A0W4ZQ88</accession>
<dbReference type="RefSeq" id="XP_018229822.1">
    <property type="nucleotide sequence ID" value="XM_018374077.1"/>
</dbReference>
<dbReference type="VEuPathDB" id="FungiDB:T551_01814"/>
<keyword evidence="3" id="KW-1185">Reference proteome</keyword>
<evidence type="ECO:0000256" key="1">
    <source>
        <dbReference type="SAM" id="MobiDB-lite"/>
    </source>
</evidence>
<dbReference type="OrthoDB" id="5320532at2759"/>
<organism evidence="2 3">
    <name type="scientific">Pneumocystis jirovecii (strain RU7)</name>
    <name type="common">Human pneumocystis pneumonia agent</name>
    <dbReference type="NCBI Taxonomy" id="1408657"/>
    <lineage>
        <taxon>Eukaryota</taxon>
        <taxon>Fungi</taxon>
        <taxon>Dikarya</taxon>
        <taxon>Ascomycota</taxon>
        <taxon>Taphrinomycotina</taxon>
        <taxon>Pneumocystomycetes</taxon>
        <taxon>Pneumocystaceae</taxon>
        <taxon>Pneumocystis</taxon>
    </lineage>
</organism>
<dbReference type="Proteomes" id="UP000053447">
    <property type="component" value="Unassembled WGS sequence"/>
</dbReference>
<name>A0A0W4ZQ88_PNEJ7</name>
<dbReference type="GeneID" id="28940332"/>
<evidence type="ECO:0000313" key="2">
    <source>
        <dbReference type="EMBL" id="KTW30531.1"/>
    </source>
</evidence>
<dbReference type="GO" id="GO:0005680">
    <property type="term" value="C:anaphase-promoting complex"/>
    <property type="evidence" value="ECO:0007669"/>
    <property type="project" value="InterPro"/>
</dbReference>
<feature type="region of interest" description="Disordered" evidence="1">
    <location>
        <begin position="115"/>
        <end position="137"/>
    </location>
</feature>
<dbReference type="GO" id="GO:0031145">
    <property type="term" value="P:anaphase-promoting complex-dependent catabolic process"/>
    <property type="evidence" value="ECO:0007669"/>
    <property type="project" value="InterPro"/>
</dbReference>
<dbReference type="AlphaFoldDB" id="A0A0W4ZQ88"/>
<comment type="caution">
    <text evidence="2">The sequence shown here is derived from an EMBL/GenBank/DDBJ whole genome shotgun (WGS) entry which is preliminary data.</text>
</comment>
<sequence length="185" mass="20743">MGPLVLPSFLPQDLHSLWYKPCHLLVESGNPSGKSQLDLDEAEYENKKRVIRSFGSTWIRPVGIQQTIHEQEELESAMNEDVDEDEEINQEDPSLGEGGLEDVDEVDLDAAIPEAVSSEQESDEFEGSFQSFQQSRNQRRQLVESSIGIMMSPFGHSRQRTLEIDLGMNTDEGDAMSWDGNAIAE</sequence>
<dbReference type="InterPro" id="IPR008402">
    <property type="entry name" value="APC_su15/mnd2"/>
</dbReference>
<reference evidence="3" key="1">
    <citation type="journal article" date="2016" name="Nat. Commun.">
        <title>Genome analysis of three Pneumocystis species reveals adaptation mechanisms to life exclusively in mammalian hosts.</title>
        <authorList>
            <person name="Ma L."/>
            <person name="Chen Z."/>
            <person name="Huang D.W."/>
            <person name="Kutty G."/>
            <person name="Ishihara M."/>
            <person name="Wang H."/>
            <person name="Abouelleil A."/>
            <person name="Bishop L."/>
            <person name="Davey E."/>
            <person name="Deng R."/>
            <person name="Deng X."/>
            <person name="Fan L."/>
            <person name="Fantoni G."/>
            <person name="Fitzgerald M."/>
            <person name="Gogineni E."/>
            <person name="Goldberg J.M."/>
            <person name="Handley G."/>
            <person name="Hu X."/>
            <person name="Huber C."/>
            <person name="Jiao X."/>
            <person name="Jones K."/>
            <person name="Levin J.Z."/>
            <person name="Liu Y."/>
            <person name="Macdonald P."/>
            <person name="Melnikov A."/>
            <person name="Raley C."/>
            <person name="Sassi M."/>
            <person name="Sherman B.T."/>
            <person name="Song X."/>
            <person name="Sykes S."/>
            <person name="Tran B."/>
            <person name="Walsh L."/>
            <person name="Xia Y."/>
            <person name="Yang J."/>
            <person name="Young S."/>
            <person name="Zeng Q."/>
            <person name="Zheng X."/>
            <person name="Stephens R."/>
            <person name="Nusbaum C."/>
            <person name="Birren B.W."/>
            <person name="Azadi P."/>
            <person name="Lempicki R.A."/>
            <person name="Cuomo C.A."/>
            <person name="Kovacs J.A."/>
        </authorList>
    </citation>
    <scope>NUCLEOTIDE SEQUENCE [LARGE SCALE GENOMIC DNA]</scope>
    <source>
        <strain evidence="3">RU7</strain>
    </source>
</reference>
<feature type="compositionally biased region" description="Acidic residues" evidence="1">
    <location>
        <begin position="75"/>
        <end position="90"/>
    </location>
</feature>